<evidence type="ECO:0000313" key="4">
    <source>
        <dbReference type="EMBL" id="CAF2077508.1"/>
    </source>
</evidence>
<protein>
    <recommendedName>
        <fullName evidence="2">Glutaredoxin domain-containing protein</fullName>
    </recommendedName>
</protein>
<dbReference type="PANTHER" id="PTHR45694">
    <property type="entry name" value="GLUTAREDOXIN 2"/>
    <property type="match status" value="1"/>
</dbReference>
<evidence type="ECO:0000313" key="5">
    <source>
        <dbReference type="Proteomes" id="UP000663856"/>
    </source>
</evidence>
<dbReference type="GO" id="GO:0015038">
    <property type="term" value="F:glutathione disulfide oxidoreductase activity"/>
    <property type="evidence" value="ECO:0007669"/>
    <property type="project" value="TreeGrafter"/>
</dbReference>
<gene>
    <name evidence="3" type="ORF">WKI299_LOCUS5715</name>
    <name evidence="4" type="ORF">XDN619_LOCUS13884</name>
</gene>
<dbReference type="Gene3D" id="3.40.30.10">
    <property type="entry name" value="Glutaredoxin"/>
    <property type="match status" value="1"/>
</dbReference>
<dbReference type="NCBIfam" id="TIGR02180">
    <property type="entry name" value="GRX_euk"/>
    <property type="match status" value="1"/>
</dbReference>
<dbReference type="CDD" id="cd03419">
    <property type="entry name" value="GRX_GRXh_1_2_like"/>
    <property type="match status" value="1"/>
</dbReference>
<feature type="domain" description="Glutaredoxin" evidence="2">
    <location>
        <begin position="65"/>
        <end position="130"/>
    </location>
</feature>
<dbReference type="InterPro" id="IPR011899">
    <property type="entry name" value="Glutaredoxin_euk/vir"/>
</dbReference>
<dbReference type="Proteomes" id="UP000663887">
    <property type="component" value="Unassembled WGS sequence"/>
</dbReference>
<organism evidence="3 5">
    <name type="scientific">Rotaria magnacalcarata</name>
    <dbReference type="NCBI Taxonomy" id="392030"/>
    <lineage>
        <taxon>Eukaryota</taxon>
        <taxon>Metazoa</taxon>
        <taxon>Spiralia</taxon>
        <taxon>Gnathifera</taxon>
        <taxon>Rotifera</taxon>
        <taxon>Eurotatoria</taxon>
        <taxon>Bdelloidea</taxon>
        <taxon>Philodinida</taxon>
        <taxon>Philodinidae</taxon>
        <taxon>Rotaria</taxon>
    </lineage>
</organism>
<dbReference type="InterPro" id="IPR014025">
    <property type="entry name" value="Glutaredoxin_subgr"/>
</dbReference>
<dbReference type="PANTHER" id="PTHR45694:SF5">
    <property type="entry name" value="GLUTAREDOXIN 2"/>
    <property type="match status" value="1"/>
</dbReference>
<evidence type="ECO:0000313" key="3">
    <source>
        <dbReference type="EMBL" id="CAF2019246.1"/>
    </source>
</evidence>
<dbReference type="EMBL" id="CAJNRF010001619">
    <property type="protein sequence ID" value="CAF2019246.1"/>
    <property type="molecule type" value="Genomic_DNA"/>
</dbReference>
<keyword evidence="1" id="KW-0472">Membrane</keyword>
<dbReference type="GO" id="GO:0005737">
    <property type="term" value="C:cytoplasm"/>
    <property type="evidence" value="ECO:0007669"/>
    <property type="project" value="TreeGrafter"/>
</dbReference>
<proteinExistence type="predicted"/>
<dbReference type="EMBL" id="CAJNRG010005513">
    <property type="protein sequence ID" value="CAF2077508.1"/>
    <property type="molecule type" value="Genomic_DNA"/>
</dbReference>
<reference evidence="3" key="1">
    <citation type="submission" date="2021-02" db="EMBL/GenBank/DDBJ databases">
        <authorList>
            <person name="Nowell W R."/>
        </authorList>
    </citation>
    <scope>NUCLEOTIDE SEQUENCE</scope>
</reference>
<dbReference type="SUPFAM" id="SSF52833">
    <property type="entry name" value="Thioredoxin-like"/>
    <property type="match status" value="1"/>
</dbReference>
<keyword evidence="1" id="KW-1133">Transmembrane helix</keyword>
<keyword evidence="1" id="KW-0812">Transmembrane</keyword>
<dbReference type="FunFam" id="3.40.30.10:FF:000093">
    <property type="entry name" value="Glutaredoxin 2"/>
    <property type="match status" value="1"/>
</dbReference>
<dbReference type="InterPro" id="IPR036249">
    <property type="entry name" value="Thioredoxin-like_sf"/>
</dbReference>
<sequence length="158" mass="17512">MRVKECICLTLFIFIFFIVVIYIFGRSDSKVEMGSILSSSDASSSSSSDLSVADHIQQLIKKYPVVVFSKSYCPYSSKAKSILAKYDLDKNYHVLELDQLSLKADEYQNELGKLTGAQTVPRVFINGKCIGGGDDTVALEKRGDLERLLKEAKAIANN</sequence>
<evidence type="ECO:0000256" key="1">
    <source>
        <dbReference type="SAM" id="Phobius"/>
    </source>
</evidence>
<dbReference type="AlphaFoldDB" id="A0A816MUP5"/>
<accession>A0A816MUP5</accession>
<dbReference type="GO" id="GO:0034599">
    <property type="term" value="P:cellular response to oxidative stress"/>
    <property type="evidence" value="ECO:0007669"/>
    <property type="project" value="TreeGrafter"/>
</dbReference>
<name>A0A816MUP5_9BILA</name>
<dbReference type="InterPro" id="IPR002109">
    <property type="entry name" value="Glutaredoxin"/>
</dbReference>
<dbReference type="Proteomes" id="UP000663856">
    <property type="component" value="Unassembled WGS sequence"/>
</dbReference>
<feature type="transmembrane region" description="Helical" evidence="1">
    <location>
        <begin position="7"/>
        <end position="25"/>
    </location>
</feature>
<dbReference type="Pfam" id="PF00462">
    <property type="entry name" value="Glutaredoxin"/>
    <property type="match status" value="1"/>
</dbReference>
<dbReference type="PROSITE" id="PS51354">
    <property type="entry name" value="GLUTAREDOXIN_2"/>
    <property type="match status" value="1"/>
</dbReference>
<evidence type="ECO:0000259" key="2">
    <source>
        <dbReference type="Pfam" id="PF00462"/>
    </source>
</evidence>
<dbReference type="PRINTS" id="PR00160">
    <property type="entry name" value="GLUTAREDOXIN"/>
</dbReference>
<comment type="caution">
    <text evidence="3">The sequence shown here is derived from an EMBL/GenBank/DDBJ whole genome shotgun (WGS) entry which is preliminary data.</text>
</comment>